<dbReference type="EMBL" id="JACHMM010000001">
    <property type="protein sequence ID" value="MBB5789644.1"/>
    <property type="molecule type" value="Genomic_DNA"/>
</dbReference>
<dbReference type="SUPFAM" id="SSF53955">
    <property type="entry name" value="Lysozyme-like"/>
    <property type="match status" value="1"/>
</dbReference>
<proteinExistence type="predicted"/>
<dbReference type="PANTHER" id="PTHR30163">
    <property type="entry name" value="MEMBRANE-BOUND LYTIC MUREIN TRANSGLYCOSYLASE B"/>
    <property type="match status" value="1"/>
</dbReference>
<keyword evidence="4" id="KW-1185">Reference proteome</keyword>
<protein>
    <recommendedName>
        <fullName evidence="2">Transglycosylase SLT domain-containing protein</fullName>
    </recommendedName>
</protein>
<dbReference type="PANTHER" id="PTHR30163:SF8">
    <property type="entry name" value="LYTIC MUREIN TRANSGLYCOSYLASE"/>
    <property type="match status" value="1"/>
</dbReference>
<feature type="compositionally biased region" description="Low complexity" evidence="1">
    <location>
        <begin position="422"/>
        <end position="458"/>
    </location>
</feature>
<evidence type="ECO:0000256" key="1">
    <source>
        <dbReference type="SAM" id="MobiDB-lite"/>
    </source>
</evidence>
<dbReference type="CDD" id="cd13399">
    <property type="entry name" value="Slt35-like"/>
    <property type="match status" value="1"/>
</dbReference>
<feature type="compositionally biased region" description="Polar residues" evidence="1">
    <location>
        <begin position="521"/>
        <end position="530"/>
    </location>
</feature>
<feature type="region of interest" description="Disordered" evidence="1">
    <location>
        <begin position="259"/>
        <end position="543"/>
    </location>
</feature>
<dbReference type="InterPro" id="IPR031304">
    <property type="entry name" value="SLT_2"/>
</dbReference>
<dbReference type="RefSeq" id="WP_184825153.1">
    <property type="nucleotide sequence ID" value="NZ_JACHMM010000001.1"/>
</dbReference>
<name>A0A7W9LMX2_9ACTN</name>
<feature type="compositionally biased region" description="Low complexity" evidence="1">
    <location>
        <begin position="500"/>
        <end position="520"/>
    </location>
</feature>
<dbReference type="AlphaFoldDB" id="A0A7W9LMX2"/>
<dbReference type="Gene3D" id="1.10.530.10">
    <property type="match status" value="1"/>
</dbReference>
<evidence type="ECO:0000313" key="4">
    <source>
        <dbReference type="Proteomes" id="UP000542813"/>
    </source>
</evidence>
<dbReference type="Proteomes" id="UP000542813">
    <property type="component" value="Unassembled WGS sequence"/>
</dbReference>
<dbReference type="GO" id="GO:0009253">
    <property type="term" value="P:peptidoglycan catabolic process"/>
    <property type="evidence" value="ECO:0007669"/>
    <property type="project" value="TreeGrafter"/>
</dbReference>
<dbReference type="InterPro" id="IPR043426">
    <property type="entry name" value="MltB-like"/>
</dbReference>
<dbReference type="PRINTS" id="PR01217">
    <property type="entry name" value="PRICHEXTENSN"/>
</dbReference>
<feature type="compositionally biased region" description="Gly residues" evidence="1">
    <location>
        <begin position="324"/>
        <end position="421"/>
    </location>
</feature>
<gene>
    <name evidence="3" type="ORF">HD601_004219</name>
</gene>
<accession>A0A7W9LMX2</accession>
<organism evidence="3 4">
    <name type="scientific">Jiangella mangrovi</name>
    <dbReference type="NCBI Taxonomy" id="1524084"/>
    <lineage>
        <taxon>Bacteria</taxon>
        <taxon>Bacillati</taxon>
        <taxon>Actinomycetota</taxon>
        <taxon>Actinomycetes</taxon>
        <taxon>Jiangellales</taxon>
        <taxon>Jiangellaceae</taxon>
        <taxon>Jiangella</taxon>
    </lineage>
</organism>
<feature type="compositionally biased region" description="Acidic residues" evidence="1">
    <location>
        <begin position="459"/>
        <end position="477"/>
    </location>
</feature>
<feature type="compositionally biased region" description="Pro residues" evidence="1">
    <location>
        <begin position="264"/>
        <end position="323"/>
    </location>
</feature>
<dbReference type="GO" id="GO:0008933">
    <property type="term" value="F:peptidoglycan lytic transglycosylase activity"/>
    <property type="evidence" value="ECO:0007669"/>
    <property type="project" value="TreeGrafter"/>
</dbReference>
<evidence type="ECO:0000259" key="2">
    <source>
        <dbReference type="Pfam" id="PF13406"/>
    </source>
</evidence>
<dbReference type="Pfam" id="PF13406">
    <property type="entry name" value="SLT_2"/>
    <property type="match status" value="1"/>
</dbReference>
<comment type="caution">
    <text evidence="3">The sequence shown here is derived from an EMBL/GenBank/DDBJ whole genome shotgun (WGS) entry which is preliminary data.</text>
</comment>
<feature type="domain" description="Transglycosylase SLT" evidence="2">
    <location>
        <begin position="172"/>
        <end position="219"/>
    </location>
</feature>
<feature type="compositionally biased region" description="Basic residues" evidence="1">
    <location>
        <begin position="531"/>
        <end position="543"/>
    </location>
</feature>
<sequence>MATSGVLCLGGAAGLPGPSELVASSEYPDEGGPDDIYHGRGDAIISSDPTDGQASVTVVVDNAAQAAGFVVPSSPSPGVVTQTLASGLGIPGMVLEAYQSAAAKMTLQNPSCGIRWEILAGIGKIESGHANGGQVAANGDVVPRIVGPALDGNGFAAIGDSDGGRWDGDTVWDRAVGPMQFIPGTWKTYGVDGNGDSVVDPHNIFDATLAAAEYLCASGENLATDPGLRAALFRYNPSTAYVNNVMAWIRSYDNGSGYVTETPGPGPAGPPPPPPSSDAPNPTGSPSPTPPGTTPPDPEPTTPPVKPPTKPPTKPPVFTPPPGDEGGTDGGDATGDVGTDGGDATGDVGTDGGDATGDVGTDGGDATGDVGTDGGDATGDVGTDGGDATGDVGTDGGDATGDVGTDGGDATGDVGTDGGDATGADTGTDTGAETGADTGAETGADTGAEAGTEGGTESPTEEPTEDPTEPPSEDPDGECPTGVDPATAEADPDCTPSDPPTATEEPTPTDSPSPTSAETPNTASPTPRVTSQRRRWFRPAGRR</sequence>
<reference evidence="3 4" key="1">
    <citation type="submission" date="2020-08" db="EMBL/GenBank/DDBJ databases">
        <title>Sequencing the genomes of 1000 actinobacteria strains.</title>
        <authorList>
            <person name="Klenk H.-P."/>
        </authorList>
    </citation>
    <scope>NUCLEOTIDE SEQUENCE [LARGE SCALE GENOMIC DNA]</scope>
    <source>
        <strain evidence="3 4">DSM 102122</strain>
    </source>
</reference>
<dbReference type="InterPro" id="IPR023346">
    <property type="entry name" value="Lysozyme-like_dom_sf"/>
</dbReference>
<evidence type="ECO:0000313" key="3">
    <source>
        <dbReference type="EMBL" id="MBB5789644.1"/>
    </source>
</evidence>